<dbReference type="Gene3D" id="1.10.1200.10">
    <property type="entry name" value="ACP-like"/>
    <property type="match status" value="1"/>
</dbReference>
<evidence type="ECO:0000256" key="2">
    <source>
        <dbReference type="ARBA" id="ARBA00022553"/>
    </source>
</evidence>
<keyword evidence="1" id="KW-0596">Phosphopantetheine</keyword>
<keyword evidence="5" id="KW-1185">Reference proteome</keyword>
<reference evidence="4 5" key="1">
    <citation type="submission" date="2019-10" db="EMBL/GenBank/DDBJ databases">
        <title>A soil myxobacterium in the family Polyangiaceae.</title>
        <authorList>
            <person name="Li Y."/>
            <person name="Wang J."/>
        </authorList>
    </citation>
    <scope>NUCLEOTIDE SEQUENCE [LARGE SCALE GENOMIC DNA]</scope>
    <source>
        <strain evidence="4 5">DSM 14734</strain>
    </source>
</reference>
<evidence type="ECO:0000313" key="4">
    <source>
        <dbReference type="EMBL" id="MRG94878.1"/>
    </source>
</evidence>
<comment type="caution">
    <text evidence="4">The sequence shown here is derived from an EMBL/GenBank/DDBJ whole genome shotgun (WGS) entry which is preliminary data.</text>
</comment>
<dbReference type="EMBL" id="WJIE01000006">
    <property type="protein sequence ID" value="MRG94878.1"/>
    <property type="molecule type" value="Genomic_DNA"/>
</dbReference>
<keyword evidence="2" id="KW-0597">Phosphoprotein</keyword>
<dbReference type="AlphaFoldDB" id="A0A6N7PS48"/>
<dbReference type="InterPro" id="IPR006162">
    <property type="entry name" value="Ppantetheine_attach_site"/>
</dbReference>
<dbReference type="SUPFAM" id="SSF47336">
    <property type="entry name" value="ACP-like"/>
    <property type="match status" value="1"/>
</dbReference>
<proteinExistence type="predicted"/>
<evidence type="ECO:0000313" key="5">
    <source>
        <dbReference type="Proteomes" id="UP000440224"/>
    </source>
</evidence>
<dbReference type="InterPro" id="IPR009081">
    <property type="entry name" value="PP-bd_ACP"/>
</dbReference>
<evidence type="ECO:0000256" key="1">
    <source>
        <dbReference type="ARBA" id="ARBA00022450"/>
    </source>
</evidence>
<dbReference type="Proteomes" id="UP000440224">
    <property type="component" value="Unassembled WGS sequence"/>
</dbReference>
<dbReference type="Pfam" id="PF00550">
    <property type="entry name" value="PP-binding"/>
    <property type="match status" value="1"/>
</dbReference>
<sequence>MTPELARYITRRERVLDKVRRILVEHLHVARALDEIDPDAPLFGTGLGLDSVDAVELLVSMESELGVKLPNEGLSRAAMRTVNTLVDLALAHGRTDDVDG</sequence>
<feature type="domain" description="Carrier" evidence="3">
    <location>
        <begin position="13"/>
        <end position="93"/>
    </location>
</feature>
<accession>A0A6N7PS48</accession>
<dbReference type="PROSITE" id="PS00012">
    <property type="entry name" value="PHOSPHOPANTETHEINE"/>
    <property type="match status" value="1"/>
</dbReference>
<gene>
    <name evidence="4" type="ORF">GF068_23580</name>
</gene>
<name>A0A6N7PS48_9BACT</name>
<organism evidence="4 5">
    <name type="scientific">Polyangium spumosum</name>
    <dbReference type="NCBI Taxonomy" id="889282"/>
    <lineage>
        <taxon>Bacteria</taxon>
        <taxon>Pseudomonadati</taxon>
        <taxon>Myxococcota</taxon>
        <taxon>Polyangia</taxon>
        <taxon>Polyangiales</taxon>
        <taxon>Polyangiaceae</taxon>
        <taxon>Polyangium</taxon>
    </lineage>
</organism>
<evidence type="ECO:0000259" key="3">
    <source>
        <dbReference type="PROSITE" id="PS50075"/>
    </source>
</evidence>
<protein>
    <submittedName>
        <fullName evidence="4">Acyl carrier protein</fullName>
    </submittedName>
</protein>
<dbReference type="OrthoDB" id="9803943at2"/>
<dbReference type="PROSITE" id="PS50075">
    <property type="entry name" value="CARRIER"/>
    <property type="match status" value="1"/>
</dbReference>
<dbReference type="InterPro" id="IPR036736">
    <property type="entry name" value="ACP-like_sf"/>
</dbReference>
<dbReference type="RefSeq" id="WP_153821674.1">
    <property type="nucleotide sequence ID" value="NZ_WJIE01000006.1"/>
</dbReference>